<dbReference type="PANTHER" id="PTHR48168:SF1">
    <property type="entry name" value="RNA GUANINE-N7 METHYLTRANSFERASE ACTIVATING SUBUNIT-RELATED"/>
    <property type="match status" value="1"/>
</dbReference>
<dbReference type="GO" id="GO:0031533">
    <property type="term" value="C:mRNA capping enzyme complex"/>
    <property type="evidence" value="ECO:0007669"/>
    <property type="project" value="InterPro"/>
</dbReference>
<accession>A0A8C0W0K5</accession>
<proteinExistence type="inferred from homology"/>
<keyword evidence="2" id="KW-0539">Nucleus</keyword>
<sequence length="96" mass="11010">MTDTSKAVPNFEEMFASRVTEDDRVPGILETPSESPCIVEEWNSRADGNQRNRGNRLQDHRQFRGRDGRRGWPSGNRSSQCHGRPWGDIPTRPDPF</sequence>
<evidence type="ECO:0008006" key="6">
    <source>
        <dbReference type="Google" id="ProtNLM"/>
    </source>
</evidence>
<comment type="subcellular location">
    <subcellularLocation>
        <location evidence="1">Nucleus</location>
    </subcellularLocation>
</comment>
<evidence type="ECO:0000256" key="4">
    <source>
        <dbReference type="SAM" id="MobiDB-lite"/>
    </source>
</evidence>
<evidence type="ECO:0000256" key="3">
    <source>
        <dbReference type="ARBA" id="ARBA00034716"/>
    </source>
</evidence>
<name>A0A8C0W0K5_CASCN</name>
<evidence type="ECO:0000313" key="5">
    <source>
        <dbReference type="Ensembl" id="ENSCCNP00000000708.1"/>
    </source>
</evidence>
<comment type="similarity">
    <text evidence="3">Belongs to the RAM family.</text>
</comment>
<dbReference type="PANTHER" id="PTHR48168">
    <property type="entry name" value="RNA GUANINE-7 METHYLTRANSFERASE-ACTIVATING SUBUNIT-LIKE (PSEUDOGENE)-RELATED"/>
    <property type="match status" value="1"/>
</dbReference>
<dbReference type="InterPro" id="IPR028271">
    <property type="entry name" value="RAMAC"/>
</dbReference>
<feature type="region of interest" description="Disordered" evidence="4">
    <location>
        <begin position="44"/>
        <end position="96"/>
    </location>
</feature>
<reference evidence="5" key="1">
    <citation type="submission" date="2023-09" db="UniProtKB">
        <authorList>
            <consortium name="Ensembl"/>
        </authorList>
    </citation>
    <scope>IDENTIFICATION</scope>
</reference>
<protein>
    <recommendedName>
        <fullName evidence="6">RNMT-activating mini protein</fullName>
    </recommendedName>
</protein>
<dbReference type="GO" id="GO:0003723">
    <property type="term" value="F:RNA binding"/>
    <property type="evidence" value="ECO:0007669"/>
    <property type="project" value="InterPro"/>
</dbReference>
<feature type="compositionally biased region" description="Basic and acidic residues" evidence="4">
    <location>
        <begin position="44"/>
        <end position="70"/>
    </location>
</feature>
<dbReference type="AlphaFoldDB" id="A0A8C0W0K5"/>
<evidence type="ECO:0000256" key="1">
    <source>
        <dbReference type="ARBA" id="ARBA00004123"/>
    </source>
</evidence>
<organism evidence="5">
    <name type="scientific">Castor canadensis</name>
    <name type="common">American beaver</name>
    <dbReference type="NCBI Taxonomy" id="51338"/>
    <lineage>
        <taxon>Eukaryota</taxon>
        <taxon>Metazoa</taxon>
        <taxon>Chordata</taxon>
        <taxon>Craniata</taxon>
        <taxon>Vertebrata</taxon>
        <taxon>Euteleostomi</taxon>
        <taxon>Mammalia</taxon>
        <taxon>Eutheria</taxon>
        <taxon>Euarchontoglires</taxon>
        <taxon>Glires</taxon>
        <taxon>Rodentia</taxon>
        <taxon>Castorimorpha</taxon>
        <taxon>Castoridae</taxon>
        <taxon>Castor</taxon>
    </lineage>
</organism>
<dbReference type="GO" id="GO:0106005">
    <property type="term" value="P:RNA 5'-cap (guanine-N7)-methylation"/>
    <property type="evidence" value="ECO:0007669"/>
    <property type="project" value="InterPro"/>
</dbReference>
<dbReference type="Pfam" id="PF15320">
    <property type="entry name" value="RAM"/>
    <property type="match status" value="1"/>
</dbReference>
<dbReference type="Ensembl" id="ENSCCNT00000000918.1">
    <property type="protein sequence ID" value="ENSCCNP00000000708.1"/>
    <property type="gene ID" value="ENSCCNG00000000798.1"/>
</dbReference>
<evidence type="ECO:0000256" key="2">
    <source>
        <dbReference type="ARBA" id="ARBA00023242"/>
    </source>
</evidence>